<comment type="similarity">
    <text evidence="2">Belongs to the chromate ion transporter (CHR) (TC 2.A.51) family.</text>
</comment>
<evidence type="ECO:0000256" key="4">
    <source>
        <dbReference type="ARBA" id="ARBA00022692"/>
    </source>
</evidence>
<evidence type="ECO:0000256" key="2">
    <source>
        <dbReference type="ARBA" id="ARBA00005262"/>
    </source>
</evidence>
<dbReference type="GO" id="GO:0005886">
    <property type="term" value="C:plasma membrane"/>
    <property type="evidence" value="ECO:0007669"/>
    <property type="project" value="UniProtKB-SubCell"/>
</dbReference>
<organism evidence="8 9">
    <name type="scientific">Anaerosalibacter massiliensis</name>
    <dbReference type="NCBI Taxonomy" id="1347392"/>
    <lineage>
        <taxon>Bacteria</taxon>
        <taxon>Bacillati</taxon>
        <taxon>Bacillota</taxon>
        <taxon>Tissierellia</taxon>
        <taxon>Tissierellales</taxon>
        <taxon>Sporanaerobacteraceae</taxon>
        <taxon>Anaerosalibacter</taxon>
    </lineage>
</organism>
<feature type="transmembrane region" description="Helical" evidence="7">
    <location>
        <begin position="51"/>
        <end position="76"/>
    </location>
</feature>
<evidence type="ECO:0000256" key="5">
    <source>
        <dbReference type="ARBA" id="ARBA00022989"/>
    </source>
</evidence>
<name>A0A9X2S6M4_9FIRM</name>
<dbReference type="PANTHER" id="PTHR43663:SF1">
    <property type="entry name" value="CHROMATE TRANSPORTER"/>
    <property type="match status" value="1"/>
</dbReference>
<evidence type="ECO:0000313" key="9">
    <source>
        <dbReference type="Proteomes" id="UP001142078"/>
    </source>
</evidence>
<dbReference type="Pfam" id="PF02417">
    <property type="entry name" value="Chromate_transp"/>
    <property type="match status" value="1"/>
</dbReference>
<sequence length="192" mass="21117">MKIKKLKLYFSLFRITFYISAFTFGGGYIVIPMMRKYFVNDLKLISEQELLDMAAIAQSTPGAIAVNIAVLVGYHISGITGAIISCIGTILPPLLILSIISFFYKAFRDNRIISAILKGMEAGVAATIVDLVIDMGQGILKEKNWLLTLMTPVAFLASFIFNINVLVIIISCSILCFAQTYMKSRQGGIEGE</sequence>
<dbReference type="OrthoDB" id="9788907at2"/>
<keyword evidence="3" id="KW-1003">Cell membrane</keyword>
<dbReference type="PANTHER" id="PTHR43663">
    <property type="entry name" value="CHROMATE TRANSPORT PROTEIN-RELATED"/>
    <property type="match status" value="1"/>
</dbReference>
<evidence type="ECO:0000313" key="8">
    <source>
        <dbReference type="EMBL" id="MCR2043787.1"/>
    </source>
</evidence>
<evidence type="ECO:0000256" key="1">
    <source>
        <dbReference type="ARBA" id="ARBA00004651"/>
    </source>
</evidence>
<dbReference type="InterPro" id="IPR003370">
    <property type="entry name" value="Chromate_transpt"/>
</dbReference>
<evidence type="ECO:0000256" key="6">
    <source>
        <dbReference type="ARBA" id="ARBA00023136"/>
    </source>
</evidence>
<feature type="transmembrane region" description="Helical" evidence="7">
    <location>
        <begin position="12"/>
        <end position="31"/>
    </location>
</feature>
<feature type="transmembrane region" description="Helical" evidence="7">
    <location>
        <begin position="82"/>
        <end position="103"/>
    </location>
</feature>
<dbReference type="Proteomes" id="UP001142078">
    <property type="component" value="Unassembled WGS sequence"/>
</dbReference>
<dbReference type="GO" id="GO:0015109">
    <property type="term" value="F:chromate transmembrane transporter activity"/>
    <property type="evidence" value="ECO:0007669"/>
    <property type="project" value="InterPro"/>
</dbReference>
<proteinExistence type="inferred from homology"/>
<dbReference type="AlphaFoldDB" id="A0A9X2S6M4"/>
<feature type="transmembrane region" description="Helical" evidence="7">
    <location>
        <begin position="153"/>
        <end position="178"/>
    </location>
</feature>
<dbReference type="EMBL" id="JANJZL010000003">
    <property type="protein sequence ID" value="MCR2043787.1"/>
    <property type="molecule type" value="Genomic_DNA"/>
</dbReference>
<keyword evidence="6 7" id="KW-0472">Membrane</keyword>
<evidence type="ECO:0000256" key="7">
    <source>
        <dbReference type="SAM" id="Phobius"/>
    </source>
</evidence>
<protein>
    <submittedName>
        <fullName evidence="8">Chromate transporter</fullName>
    </submittedName>
</protein>
<comment type="subcellular location">
    <subcellularLocation>
        <location evidence="1">Cell membrane</location>
        <topology evidence="1">Multi-pass membrane protein</topology>
    </subcellularLocation>
</comment>
<dbReference type="RefSeq" id="WP_042679783.1">
    <property type="nucleotide sequence ID" value="NZ_CABKTM010000015.1"/>
</dbReference>
<comment type="caution">
    <text evidence="8">The sequence shown here is derived from an EMBL/GenBank/DDBJ whole genome shotgun (WGS) entry which is preliminary data.</text>
</comment>
<keyword evidence="5 7" id="KW-1133">Transmembrane helix</keyword>
<keyword evidence="4 7" id="KW-0812">Transmembrane</keyword>
<gene>
    <name evidence="8" type="ORF">NSA23_06595</name>
</gene>
<evidence type="ECO:0000256" key="3">
    <source>
        <dbReference type="ARBA" id="ARBA00022475"/>
    </source>
</evidence>
<reference evidence="8" key="1">
    <citation type="submission" date="2022-07" db="EMBL/GenBank/DDBJ databases">
        <title>Enhanced cultured diversity of the mouse gut microbiota enables custom-made synthetic communities.</title>
        <authorList>
            <person name="Afrizal A."/>
        </authorList>
    </citation>
    <scope>NUCLEOTIDE SEQUENCE</scope>
    <source>
        <strain evidence="8">DSM 29482</strain>
    </source>
</reference>
<accession>A0A9X2S6M4</accession>
<keyword evidence="9" id="KW-1185">Reference proteome</keyword>
<dbReference type="InterPro" id="IPR052518">
    <property type="entry name" value="CHR_Transporter"/>
</dbReference>